<reference evidence="9" key="1">
    <citation type="submission" date="2025-08" db="UniProtKB">
        <authorList>
            <consortium name="Ensembl"/>
        </authorList>
    </citation>
    <scope>IDENTIFICATION</scope>
</reference>
<dbReference type="GO" id="GO:0000813">
    <property type="term" value="C:ESCRT I complex"/>
    <property type="evidence" value="ECO:0007669"/>
    <property type="project" value="InterPro"/>
</dbReference>
<evidence type="ECO:0000256" key="4">
    <source>
        <dbReference type="ARBA" id="ARBA00022753"/>
    </source>
</evidence>
<dbReference type="FunFam" id="2.100.10.50:FF:000002">
    <property type="entry name" value="Multivesicular body subunit 12B"/>
    <property type="match status" value="1"/>
</dbReference>
<dbReference type="Ensembl" id="ENSLLET00000047184.1">
    <property type="protein sequence ID" value="ENSLLEP00000045375.1"/>
    <property type="gene ID" value="ENSLLEG00000028784.1"/>
</dbReference>
<keyword evidence="3" id="KW-0813">Transport</keyword>
<dbReference type="GO" id="GO:0019075">
    <property type="term" value="P:virus maturation"/>
    <property type="evidence" value="ECO:0007669"/>
    <property type="project" value="TreeGrafter"/>
</dbReference>
<evidence type="ECO:0000256" key="6">
    <source>
        <dbReference type="ARBA" id="ARBA00023136"/>
    </source>
</evidence>
<dbReference type="PROSITE" id="PS51498">
    <property type="entry name" value="MABP"/>
    <property type="match status" value="1"/>
</dbReference>
<dbReference type="OrthoDB" id="6021306at2759"/>
<feature type="domain" description="MABP" evidence="8">
    <location>
        <begin position="5"/>
        <end position="145"/>
    </location>
</feature>
<comment type="function">
    <text evidence="7">Component of the ESCRT-I complex, a regulator of vesicular trafficking process. Required for the sorting of endocytic ubiquitinated cargos into multivesicular bodies.</text>
</comment>
<dbReference type="Proteomes" id="UP000694569">
    <property type="component" value="Unplaced"/>
</dbReference>
<evidence type="ECO:0000256" key="5">
    <source>
        <dbReference type="ARBA" id="ARBA00022927"/>
    </source>
</evidence>
<protein>
    <recommendedName>
        <fullName evidence="8">MABP domain-containing protein</fullName>
    </recommendedName>
</protein>
<dbReference type="GO" id="GO:0031902">
    <property type="term" value="C:late endosome membrane"/>
    <property type="evidence" value="ECO:0007669"/>
    <property type="project" value="UniProtKB-SubCell"/>
</dbReference>
<dbReference type="Pfam" id="PF10240">
    <property type="entry name" value="DUF2464"/>
    <property type="match status" value="1"/>
</dbReference>
<dbReference type="InterPro" id="IPR023341">
    <property type="entry name" value="MABP"/>
</dbReference>
<keyword evidence="6" id="KW-0472">Membrane</keyword>
<evidence type="ECO:0000256" key="2">
    <source>
        <dbReference type="ARBA" id="ARBA00010432"/>
    </source>
</evidence>
<reference evidence="9" key="2">
    <citation type="submission" date="2025-09" db="UniProtKB">
        <authorList>
            <consortium name="Ensembl"/>
        </authorList>
    </citation>
    <scope>IDENTIFICATION</scope>
</reference>
<accession>A0A8C5QZQ7</accession>
<dbReference type="GO" id="GO:0042058">
    <property type="term" value="P:regulation of epidermal growth factor receptor signaling pathway"/>
    <property type="evidence" value="ECO:0007669"/>
    <property type="project" value="TreeGrafter"/>
</dbReference>
<dbReference type="GO" id="GO:0015031">
    <property type="term" value="P:protein transport"/>
    <property type="evidence" value="ECO:0007669"/>
    <property type="project" value="UniProtKB-KW"/>
</dbReference>
<dbReference type="PANTHER" id="PTHR31612">
    <property type="entry name" value="MULTIVESICULAR BODY SUBUNIT 12A"/>
    <property type="match status" value="1"/>
</dbReference>
<proteinExistence type="inferred from homology"/>
<dbReference type="InterPro" id="IPR040335">
    <property type="entry name" value="MVB12A"/>
</dbReference>
<comment type="subcellular location">
    <subcellularLocation>
        <location evidence="1">Late endosome membrane</location>
        <topology evidence="1">Peripheral membrane protein</topology>
    </subcellularLocation>
</comment>
<organism evidence="9 10">
    <name type="scientific">Leptobrachium leishanense</name>
    <name type="common">Leishan spiny toad</name>
    <dbReference type="NCBI Taxonomy" id="445787"/>
    <lineage>
        <taxon>Eukaryota</taxon>
        <taxon>Metazoa</taxon>
        <taxon>Chordata</taxon>
        <taxon>Craniata</taxon>
        <taxon>Vertebrata</taxon>
        <taxon>Euteleostomi</taxon>
        <taxon>Amphibia</taxon>
        <taxon>Batrachia</taxon>
        <taxon>Anura</taxon>
        <taxon>Pelobatoidea</taxon>
        <taxon>Megophryidae</taxon>
        <taxon>Leptobrachium</taxon>
    </lineage>
</organism>
<dbReference type="GO" id="GO:0032510">
    <property type="term" value="P:endosome to lysosome transport via multivesicular body sorting pathway"/>
    <property type="evidence" value="ECO:0007669"/>
    <property type="project" value="TreeGrafter"/>
</dbReference>
<evidence type="ECO:0000313" key="10">
    <source>
        <dbReference type="Proteomes" id="UP000694569"/>
    </source>
</evidence>
<name>A0A8C5QZQ7_9ANUR</name>
<dbReference type="GO" id="GO:0005829">
    <property type="term" value="C:cytosol"/>
    <property type="evidence" value="ECO:0007669"/>
    <property type="project" value="TreeGrafter"/>
</dbReference>
<dbReference type="InterPro" id="IPR018798">
    <property type="entry name" value="MVB12A/B"/>
</dbReference>
<evidence type="ECO:0000259" key="8">
    <source>
        <dbReference type="PROSITE" id="PS51498"/>
    </source>
</evidence>
<comment type="similarity">
    <text evidence="2">Belongs to the MVB12 family.</text>
</comment>
<dbReference type="GO" id="GO:0032801">
    <property type="term" value="P:receptor catabolic process"/>
    <property type="evidence" value="ECO:0007669"/>
    <property type="project" value="TreeGrafter"/>
</dbReference>
<dbReference type="Gene3D" id="2.100.10.50">
    <property type="match status" value="1"/>
</dbReference>
<keyword evidence="5" id="KW-0653">Protein transport</keyword>
<dbReference type="GO" id="GO:0046755">
    <property type="term" value="P:viral budding"/>
    <property type="evidence" value="ECO:0007669"/>
    <property type="project" value="TreeGrafter"/>
</dbReference>
<evidence type="ECO:0000256" key="1">
    <source>
        <dbReference type="ARBA" id="ARBA00004633"/>
    </source>
</evidence>
<evidence type="ECO:0000256" key="7">
    <source>
        <dbReference type="ARBA" id="ARBA00053101"/>
    </source>
</evidence>
<dbReference type="AlphaFoldDB" id="A0A8C5QZQ7"/>
<dbReference type="PANTHER" id="PTHR31612:SF2">
    <property type="entry name" value="MULTIVESICULAR BODY SUBUNIT 12A"/>
    <property type="match status" value="1"/>
</dbReference>
<evidence type="ECO:0000256" key="3">
    <source>
        <dbReference type="ARBA" id="ARBA00022448"/>
    </source>
</evidence>
<keyword evidence="4" id="KW-0967">Endosome</keyword>
<sequence>SMEEGKPFTGLAWVSGQSVCPKGYSMIVASTEGASGNFVKGFNQKSAVYLSFSTTPENLDQVVTDIVLVNDKTSLPVGYAYISEYIDPKITVSKKKKLCVKMLPLQTADTVVSELKLTVKNTKVGMPYHRIGDMSGLALWCKKVSPTMFRPTPKPRNISSGISALSLNQGKSETFPIRTASRTKRFPPERTAPKTSGKAPLSENKIYESSNLYGVSAIDGIPFTIHPMFENKVSNPAMTAMYRGGHVIWAISGSSPVFHWVASTGRSVTPPRCFIGSRHLGNQ</sequence>
<keyword evidence="10" id="KW-1185">Reference proteome</keyword>
<dbReference type="GeneTree" id="ENSGT00940000160542"/>
<evidence type="ECO:0000313" key="9">
    <source>
        <dbReference type="Ensembl" id="ENSLLEP00000045375.1"/>
    </source>
</evidence>